<feature type="compositionally biased region" description="Basic and acidic residues" evidence="3">
    <location>
        <begin position="849"/>
        <end position="860"/>
    </location>
</feature>
<dbReference type="Gene3D" id="1.10.340.30">
    <property type="entry name" value="Hypothetical protein, domain 2"/>
    <property type="match status" value="1"/>
</dbReference>
<dbReference type="GO" id="GO:0005634">
    <property type="term" value="C:nucleus"/>
    <property type="evidence" value="ECO:0007669"/>
    <property type="project" value="UniProtKB-SubCell"/>
</dbReference>
<protein>
    <recommendedName>
        <fullName evidence="6">HhH-GPD domain-containing protein</fullName>
    </recommendedName>
</protein>
<feature type="compositionally biased region" description="Basic residues" evidence="3">
    <location>
        <begin position="24"/>
        <end position="35"/>
    </location>
</feature>
<feature type="region of interest" description="Disordered" evidence="3">
    <location>
        <begin position="1162"/>
        <end position="1247"/>
    </location>
</feature>
<proteinExistence type="predicted"/>
<evidence type="ECO:0000256" key="2">
    <source>
        <dbReference type="ARBA" id="ARBA00023242"/>
    </source>
</evidence>
<feature type="region of interest" description="Disordered" evidence="3">
    <location>
        <begin position="1112"/>
        <end position="1138"/>
    </location>
</feature>
<evidence type="ECO:0000256" key="1">
    <source>
        <dbReference type="ARBA" id="ARBA00004123"/>
    </source>
</evidence>
<feature type="compositionally biased region" description="Acidic residues" evidence="3">
    <location>
        <begin position="729"/>
        <end position="744"/>
    </location>
</feature>
<dbReference type="Proteomes" id="UP001310890">
    <property type="component" value="Unassembled WGS sequence"/>
</dbReference>
<feature type="compositionally biased region" description="Basic and acidic residues" evidence="3">
    <location>
        <begin position="431"/>
        <end position="444"/>
    </location>
</feature>
<feature type="region of interest" description="Disordered" evidence="3">
    <location>
        <begin position="719"/>
        <end position="951"/>
    </location>
</feature>
<dbReference type="PANTHER" id="PTHR15074">
    <property type="entry name" value="METHYL-CPG-BINDING PROTEIN"/>
    <property type="match status" value="1"/>
</dbReference>
<feature type="compositionally biased region" description="Basic and acidic residues" evidence="3">
    <location>
        <begin position="189"/>
        <end position="210"/>
    </location>
</feature>
<feature type="compositionally biased region" description="Basic and acidic residues" evidence="3">
    <location>
        <begin position="806"/>
        <end position="825"/>
    </location>
</feature>
<feature type="region of interest" description="Disordered" evidence="3">
    <location>
        <begin position="629"/>
        <end position="680"/>
    </location>
</feature>
<feature type="compositionally biased region" description="Polar residues" evidence="3">
    <location>
        <begin position="132"/>
        <end position="142"/>
    </location>
</feature>
<feature type="compositionally biased region" description="Acidic residues" evidence="3">
    <location>
        <begin position="417"/>
        <end position="430"/>
    </location>
</feature>
<sequence>MAGKRKFSSLPNDASTLLQPASAKKAKVTGKKAHGRQSGEDVSRGRSAAIAPGPESSALKPKGGGVLALSETLRPGSSSAIDEAVPPPGLSKGQMKKWRRKSRQSLREGKSPAVAASPEVEVEAQQAASGVRPSTGSFSTHAQKSDANDQHRVIVPLKAVNGDLLRRASTTKLVSTPRKMWTDTVKTTTHSESRKVRNDRDVEPLTDRPKHQNTSVISGNHPSIANSILPSGITETDLSVLQERCQQMQASGLPRADPDFTLAREMLQAIQKRIEYATNQSHSLQPQKSQLPQLQSNVVQSRETRESAEPDCLLVGSDTAALLAQATPVRHEGSKPSDLTLSQPEMVAAKKQPQDGVPDNDSTSEDEVEIESEVEEDEEPPRIPQPTFDTLAEVNVIQEQRNGTSAKAIEVLSVTESEVEQTDEGGSDDESAVKEQVRNGEVEVQKATIPQAYDNSDSEDKLKGEDEANAQGRPIDRPHSPSMKSNNGVNQDVTSRVASEQPGSKADTEDEIDNKPVKSPASTGTDFEEESEDEVHEDEVEDIAKVTDFSVAEQPLAAVETEVSGQADSQISTDEEDESDGDNMAVETDAPTGTQIDTSQVPGTKPDTESILGSAAKIASVFTNGDSITNGAVAQEQKPSTSTYHEQETPERGNPDPILGPARVLESHQPSRSSTPSSVFAGIKTEATIARLGVRGLGPMSQRKAIVVPTAADTQSAFDRFSNFVGGDESSDDSDSDSETEVQETVDLPPATAKSARPGVSEKAVSSPGATSALQPQDRSTGNPLNHTPITRSVRKTDNIRASQQLEHEAEVASQELKPDSKLDHASLSIPTQLTSTDEKRHQAKNGAKRREDYSSRSEDSADDTTSETEEDSGTDEQDHNALAANDTKSVITADDMDRFAYGGGISKGDSENVSGVAPIPAQLSRTPTTSNADTPDEEGPDSRTSISAFSDHLDIPSRRNSSLVRQQLRGEGFSRARTRDVIDAPTPSNSLRFADSEGEDVFDTIDEVASSVFNSTRPLIFWSEQKDSEPCPRSALKVRSLVEVFIPRVPSEVIACYSMHVDEEVLQPRSPNLLERQHNLNAGDVGDIGDVGSDPDINGPPMPYLALRKTSSSLSELGSSPSPPPDSVVHDSDSHSMLSTKAIPETVGKVHVPVLADGDDVSAGVKKRRKMTGTTSKHFSPEKRTRLEQKRVDDNTRRFDEMLADEAEDGPAGTPKDPHTPRASSTIVGTPDKRTPRAKRKSTGKKSDHFLSPYLDRVDMPSPVKGKVVAGVSRAVMPPISAKHFGIIQEKLWQEPFWLLIAVTFLNQTAGRQAAPVFWSLKTRYITAEGLSKANFEDVLKMVRCLGLQNLRAKRVISIAENWVAQPPVLGRRYKTRNYPAHADHRRYNKVELIEDAADCKGALEIAHLPGLGAYAWDSWRIFCRDVLRGVAEDYNGKGAAAEAFEPEWQRVIPLDKELRATLRWMWLREGHIWDHFTGDKRRATEEEMARAVKGSMDVGDVKEGKFAVQAAGVSAEMEGTDALD</sequence>
<feature type="compositionally biased region" description="Polar residues" evidence="3">
    <location>
        <begin position="924"/>
        <end position="934"/>
    </location>
</feature>
<name>A0AAN7TG01_9PEZI</name>
<accession>A0AAN7TG01</accession>
<gene>
    <name evidence="4" type="ORF">LTR62_004876</name>
</gene>
<feature type="region of interest" description="Disordered" evidence="3">
    <location>
        <begin position="279"/>
        <end position="312"/>
    </location>
</feature>
<feature type="region of interest" description="Disordered" evidence="3">
    <location>
        <begin position="1"/>
        <end position="147"/>
    </location>
</feature>
<feature type="compositionally biased region" description="Acidic residues" evidence="3">
    <location>
        <begin position="526"/>
        <end position="541"/>
    </location>
</feature>
<feature type="compositionally biased region" description="Polar residues" evidence="3">
    <location>
        <begin position="629"/>
        <end position="644"/>
    </location>
</feature>
<feature type="compositionally biased region" description="Low complexity" evidence="3">
    <location>
        <begin position="280"/>
        <end position="296"/>
    </location>
</feature>
<evidence type="ECO:0008006" key="6">
    <source>
        <dbReference type="Google" id="ProtNLM"/>
    </source>
</evidence>
<dbReference type="GO" id="GO:0003677">
    <property type="term" value="F:DNA binding"/>
    <property type="evidence" value="ECO:0007669"/>
    <property type="project" value="InterPro"/>
</dbReference>
<feature type="region of interest" description="Disordered" evidence="3">
    <location>
        <begin position="185"/>
        <end position="223"/>
    </location>
</feature>
<feature type="compositionally biased region" description="Polar residues" evidence="3">
    <location>
        <begin position="212"/>
        <end position="223"/>
    </location>
</feature>
<feature type="compositionally biased region" description="Polar residues" evidence="3">
    <location>
        <begin position="591"/>
        <end position="602"/>
    </location>
</feature>
<feature type="compositionally biased region" description="Basic and acidic residues" evidence="3">
    <location>
        <begin position="645"/>
        <end position="654"/>
    </location>
</feature>
<feature type="compositionally biased region" description="Polar residues" evidence="3">
    <location>
        <begin position="563"/>
        <end position="572"/>
    </location>
</feature>
<feature type="compositionally biased region" description="Acidic residues" evidence="3">
    <location>
        <begin position="861"/>
        <end position="876"/>
    </location>
</feature>
<evidence type="ECO:0000313" key="4">
    <source>
        <dbReference type="EMBL" id="KAK5111580.1"/>
    </source>
</evidence>
<comment type="subcellular location">
    <subcellularLocation>
        <location evidence="1">Nucleus</location>
    </subcellularLocation>
</comment>
<evidence type="ECO:0000256" key="3">
    <source>
        <dbReference type="SAM" id="MobiDB-lite"/>
    </source>
</evidence>
<dbReference type="PANTHER" id="PTHR15074:SF0">
    <property type="entry name" value="METHYL-CPG-BINDING DOMAIN PROTEIN 4-LIKE PROTEIN"/>
    <property type="match status" value="1"/>
</dbReference>
<dbReference type="GO" id="GO:0003824">
    <property type="term" value="F:catalytic activity"/>
    <property type="evidence" value="ECO:0007669"/>
    <property type="project" value="InterPro"/>
</dbReference>
<feature type="compositionally biased region" description="Low complexity" evidence="3">
    <location>
        <begin position="667"/>
        <end position="678"/>
    </location>
</feature>
<reference evidence="4" key="1">
    <citation type="submission" date="2023-08" db="EMBL/GenBank/DDBJ databases">
        <title>Black Yeasts Isolated from many extreme environments.</title>
        <authorList>
            <person name="Coleine C."/>
            <person name="Stajich J.E."/>
            <person name="Selbmann L."/>
        </authorList>
    </citation>
    <scope>NUCLEOTIDE SEQUENCE</scope>
    <source>
        <strain evidence="4">CCFEE 5401</strain>
    </source>
</reference>
<feature type="compositionally biased region" description="Polar residues" evidence="3">
    <location>
        <begin position="768"/>
        <end position="791"/>
    </location>
</feature>
<dbReference type="InterPro" id="IPR011257">
    <property type="entry name" value="DNA_glycosylase"/>
</dbReference>
<feature type="compositionally biased region" description="Basic and acidic residues" evidence="3">
    <location>
        <begin position="1180"/>
        <end position="1202"/>
    </location>
</feature>
<feature type="compositionally biased region" description="Low complexity" evidence="3">
    <location>
        <begin position="1112"/>
        <end position="1121"/>
    </location>
</feature>
<feature type="compositionally biased region" description="Acidic residues" evidence="3">
    <location>
        <begin position="362"/>
        <end position="379"/>
    </location>
</feature>
<organism evidence="4 5">
    <name type="scientific">Meristemomyces frigidus</name>
    <dbReference type="NCBI Taxonomy" id="1508187"/>
    <lineage>
        <taxon>Eukaryota</taxon>
        <taxon>Fungi</taxon>
        <taxon>Dikarya</taxon>
        <taxon>Ascomycota</taxon>
        <taxon>Pezizomycotina</taxon>
        <taxon>Dothideomycetes</taxon>
        <taxon>Dothideomycetidae</taxon>
        <taxon>Mycosphaerellales</taxon>
        <taxon>Teratosphaeriaceae</taxon>
        <taxon>Meristemomyces</taxon>
    </lineage>
</organism>
<feature type="compositionally biased region" description="Low complexity" evidence="3">
    <location>
        <begin position="111"/>
        <end position="129"/>
    </location>
</feature>
<comment type="caution">
    <text evidence="4">The sequence shown here is derived from an EMBL/GenBank/DDBJ whole genome shotgun (WGS) entry which is preliminary data.</text>
</comment>
<dbReference type="GO" id="GO:0006281">
    <property type="term" value="P:DNA repair"/>
    <property type="evidence" value="ECO:0007669"/>
    <property type="project" value="InterPro"/>
</dbReference>
<dbReference type="InterPro" id="IPR045138">
    <property type="entry name" value="MeCP2/MBD4"/>
</dbReference>
<dbReference type="SUPFAM" id="SSF48150">
    <property type="entry name" value="DNA-glycosylase"/>
    <property type="match status" value="1"/>
</dbReference>
<dbReference type="EMBL" id="JAVRRL010000038">
    <property type="protein sequence ID" value="KAK5111580.1"/>
    <property type="molecule type" value="Genomic_DNA"/>
</dbReference>
<feature type="region of interest" description="Disordered" evidence="3">
    <location>
        <begin position="348"/>
        <end position="609"/>
    </location>
</feature>
<feature type="compositionally biased region" description="Basic residues" evidence="3">
    <location>
        <begin position="94"/>
        <end position="104"/>
    </location>
</feature>
<feature type="compositionally biased region" description="Polar residues" evidence="3">
    <location>
        <begin position="482"/>
        <end position="502"/>
    </location>
</feature>
<keyword evidence="2" id="KW-0539">Nucleus</keyword>
<feature type="compositionally biased region" description="Polar residues" evidence="3">
    <location>
        <begin position="9"/>
        <end position="19"/>
    </location>
</feature>
<evidence type="ECO:0000313" key="5">
    <source>
        <dbReference type="Proteomes" id="UP001310890"/>
    </source>
</evidence>